<comment type="caution">
    <text evidence="3">The sequence shown here is derived from an EMBL/GenBank/DDBJ whole genome shotgun (WGS) entry which is preliminary data.</text>
</comment>
<dbReference type="Pfam" id="PF08501">
    <property type="entry name" value="Shikimate_dh_N"/>
    <property type="match status" value="1"/>
</dbReference>
<reference evidence="4" key="1">
    <citation type="journal article" date="2019" name="Int. J. Syst. Evol. Microbiol.">
        <title>The Global Catalogue of Microorganisms (GCM) 10K type strain sequencing project: providing services to taxonomists for standard genome sequencing and annotation.</title>
        <authorList>
            <consortium name="The Broad Institute Genomics Platform"/>
            <consortium name="The Broad Institute Genome Sequencing Center for Infectious Disease"/>
            <person name="Wu L."/>
            <person name="Ma J."/>
        </authorList>
    </citation>
    <scope>NUCLEOTIDE SEQUENCE [LARGE SCALE GENOMIC DNA]</scope>
    <source>
        <strain evidence="4">NBRC 109341</strain>
    </source>
</reference>
<evidence type="ECO:0000313" key="3">
    <source>
        <dbReference type="EMBL" id="GLS16932.1"/>
    </source>
</evidence>
<name>A0ABQ6CFD0_9BURK</name>
<sequence length="278" mass="28642">MQDDPRFTISRDTRLCMSLAGRPGNAGTRLHNHLYRQLGLDCVYKAFTTTDLPAAIGGMRALGIRGCGVSMPFKEACIPLLDELTPSAARLQSVNTIVNDDGRLVAYNTDYIAVAALLKAHGVAPGTPFVLRGSGGMARAVLAALVDHGLHQGLVVARNPQAGAALAAQHGLGWQPDVPAAAPGALLVNVTPLGMAGAPEAATQAFPDALVGAASCVFDVVALPPDTPLVQAARRLGRPVISGDEVIVLQAVEQFALYTGVRPTLAQVAAAAAHARAA</sequence>
<feature type="domain" description="Shikimate dehydrogenase substrate binding N-terminal" evidence="2">
    <location>
        <begin position="29"/>
        <end position="97"/>
    </location>
</feature>
<organism evidence="3 4">
    <name type="scientific">Hydrogenophaga electricum</name>
    <dbReference type="NCBI Taxonomy" id="1230953"/>
    <lineage>
        <taxon>Bacteria</taxon>
        <taxon>Pseudomonadati</taxon>
        <taxon>Pseudomonadota</taxon>
        <taxon>Betaproteobacteria</taxon>
        <taxon>Burkholderiales</taxon>
        <taxon>Comamonadaceae</taxon>
        <taxon>Hydrogenophaga</taxon>
    </lineage>
</organism>
<protein>
    <submittedName>
        <fullName evidence="3">Shikimate 5-dehydrogenase</fullName>
    </submittedName>
</protein>
<dbReference type="PANTHER" id="PTHR21089">
    <property type="entry name" value="SHIKIMATE DEHYDROGENASE"/>
    <property type="match status" value="1"/>
</dbReference>
<dbReference type="SUPFAM" id="SSF51735">
    <property type="entry name" value="NAD(P)-binding Rossmann-fold domains"/>
    <property type="match status" value="1"/>
</dbReference>
<keyword evidence="1" id="KW-0560">Oxidoreductase</keyword>
<evidence type="ECO:0000256" key="1">
    <source>
        <dbReference type="ARBA" id="ARBA00023002"/>
    </source>
</evidence>
<dbReference type="CDD" id="cd01065">
    <property type="entry name" value="NAD_bind_Shikimate_DH"/>
    <property type="match status" value="1"/>
</dbReference>
<dbReference type="RefSeq" id="WP_234267452.1">
    <property type="nucleotide sequence ID" value="NZ_BSPB01000106.1"/>
</dbReference>
<dbReference type="Gene3D" id="3.40.50.10860">
    <property type="entry name" value="Leucine Dehydrogenase, chain A, domain 1"/>
    <property type="match status" value="1"/>
</dbReference>
<accession>A0ABQ6CFD0</accession>
<dbReference type="InterPro" id="IPR046346">
    <property type="entry name" value="Aminoacid_DH-like_N_sf"/>
</dbReference>
<evidence type="ECO:0000259" key="2">
    <source>
        <dbReference type="Pfam" id="PF08501"/>
    </source>
</evidence>
<dbReference type="InterPro" id="IPR022893">
    <property type="entry name" value="Shikimate_DH_fam"/>
</dbReference>
<dbReference type="EMBL" id="BSPB01000106">
    <property type="protein sequence ID" value="GLS16932.1"/>
    <property type="molecule type" value="Genomic_DNA"/>
</dbReference>
<dbReference type="PANTHER" id="PTHR21089:SF9">
    <property type="entry name" value="SHIKIMATE DEHYDROGENASE-LIKE PROTEIN HI_0607"/>
    <property type="match status" value="1"/>
</dbReference>
<dbReference type="NCBIfam" id="NF009202">
    <property type="entry name" value="PRK12550.1"/>
    <property type="match status" value="1"/>
</dbReference>
<dbReference type="InterPro" id="IPR036291">
    <property type="entry name" value="NAD(P)-bd_dom_sf"/>
</dbReference>
<evidence type="ECO:0000313" key="4">
    <source>
        <dbReference type="Proteomes" id="UP001156903"/>
    </source>
</evidence>
<dbReference type="SUPFAM" id="SSF53223">
    <property type="entry name" value="Aminoacid dehydrogenase-like, N-terminal domain"/>
    <property type="match status" value="1"/>
</dbReference>
<keyword evidence="4" id="KW-1185">Reference proteome</keyword>
<dbReference type="InterPro" id="IPR013708">
    <property type="entry name" value="Shikimate_DH-bd_N"/>
</dbReference>
<gene>
    <name evidence="3" type="ORF">GCM10007935_43810</name>
</gene>
<dbReference type="Gene3D" id="3.40.50.720">
    <property type="entry name" value="NAD(P)-binding Rossmann-like Domain"/>
    <property type="match status" value="1"/>
</dbReference>
<dbReference type="Proteomes" id="UP001156903">
    <property type="component" value="Unassembled WGS sequence"/>
</dbReference>
<proteinExistence type="predicted"/>